<dbReference type="EMBL" id="JBBXMP010000114">
    <property type="protein sequence ID" value="KAL0062090.1"/>
    <property type="molecule type" value="Genomic_DNA"/>
</dbReference>
<name>A0ABR2ZLH8_9AGAR</name>
<reference evidence="2 3" key="1">
    <citation type="submission" date="2024-05" db="EMBL/GenBank/DDBJ databases">
        <title>A draft genome resource for the thread blight pathogen Marasmius tenuissimus strain MS-2.</title>
        <authorList>
            <person name="Yulfo-Soto G.E."/>
            <person name="Baruah I.K."/>
            <person name="Amoako-Attah I."/>
            <person name="Bukari Y."/>
            <person name="Meinhardt L.W."/>
            <person name="Bailey B.A."/>
            <person name="Cohen S.P."/>
        </authorList>
    </citation>
    <scope>NUCLEOTIDE SEQUENCE [LARGE SCALE GENOMIC DNA]</scope>
    <source>
        <strain evidence="2 3">MS-2</strain>
    </source>
</reference>
<comment type="caution">
    <text evidence="2">The sequence shown here is derived from an EMBL/GenBank/DDBJ whole genome shotgun (WGS) entry which is preliminary data.</text>
</comment>
<feature type="compositionally biased region" description="Basic and acidic residues" evidence="1">
    <location>
        <begin position="16"/>
        <end position="31"/>
    </location>
</feature>
<evidence type="ECO:0000256" key="1">
    <source>
        <dbReference type="SAM" id="MobiDB-lite"/>
    </source>
</evidence>
<feature type="region of interest" description="Disordered" evidence="1">
    <location>
        <begin position="1"/>
        <end position="31"/>
    </location>
</feature>
<proteinExistence type="predicted"/>
<protein>
    <submittedName>
        <fullName evidence="2">Uncharacterized protein</fullName>
    </submittedName>
</protein>
<keyword evidence="3" id="KW-1185">Reference proteome</keyword>
<evidence type="ECO:0000313" key="2">
    <source>
        <dbReference type="EMBL" id="KAL0062090.1"/>
    </source>
</evidence>
<gene>
    <name evidence="2" type="ORF">AAF712_011017</name>
</gene>
<accession>A0ABR2ZLH8</accession>
<evidence type="ECO:0000313" key="3">
    <source>
        <dbReference type="Proteomes" id="UP001437256"/>
    </source>
</evidence>
<organism evidence="2 3">
    <name type="scientific">Marasmius tenuissimus</name>
    <dbReference type="NCBI Taxonomy" id="585030"/>
    <lineage>
        <taxon>Eukaryota</taxon>
        <taxon>Fungi</taxon>
        <taxon>Dikarya</taxon>
        <taxon>Basidiomycota</taxon>
        <taxon>Agaricomycotina</taxon>
        <taxon>Agaricomycetes</taxon>
        <taxon>Agaricomycetidae</taxon>
        <taxon>Agaricales</taxon>
        <taxon>Marasmiineae</taxon>
        <taxon>Marasmiaceae</taxon>
        <taxon>Marasmius</taxon>
    </lineage>
</organism>
<dbReference type="Proteomes" id="UP001437256">
    <property type="component" value="Unassembled WGS sequence"/>
</dbReference>
<sequence length="165" mass="18226">MDKSGRGDTTALGANGDREWQTRTRGNDRRSKIARRAVPYTMNRFGPQNGDLHCDAANISFPHNNAAFTGAERARSIASDKKLLPPVRSDRVPATEGVCVGSELSVGGENTTNKRSTIIKFPPARMSTGGRAPKKQRRLLVIKDRKMTRVMAEYELDDALDVIDR</sequence>